<dbReference type="InterPro" id="IPR014729">
    <property type="entry name" value="Rossmann-like_a/b/a_fold"/>
</dbReference>
<proteinExistence type="inferred from homology"/>
<dbReference type="PRINTS" id="PR00987">
    <property type="entry name" value="TRNASYNTHGLU"/>
</dbReference>
<dbReference type="Proteomes" id="UP000292209">
    <property type="component" value="Unassembled WGS sequence"/>
</dbReference>
<evidence type="ECO:0000256" key="2">
    <source>
        <dbReference type="ARBA" id="ARBA00022723"/>
    </source>
</evidence>
<accession>A0A4V2F6W2</accession>
<dbReference type="PROSITE" id="PS00178">
    <property type="entry name" value="AA_TRNA_LIGASE_I"/>
    <property type="match status" value="1"/>
</dbReference>
<keyword evidence="3 7" id="KW-0547">Nucleotide-binding</keyword>
<evidence type="ECO:0000256" key="3">
    <source>
        <dbReference type="ARBA" id="ARBA00022741"/>
    </source>
</evidence>
<dbReference type="RefSeq" id="WP_242617503.1">
    <property type="nucleotide sequence ID" value="NZ_SGXG01000001.1"/>
</dbReference>
<evidence type="ECO:0000313" key="9">
    <source>
        <dbReference type="EMBL" id="RZS97709.1"/>
    </source>
</evidence>
<dbReference type="PANTHER" id="PTHR43311:SF1">
    <property type="entry name" value="GLUTAMYL-Q TRNA(ASP) SYNTHETASE"/>
    <property type="match status" value="1"/>
</dbReference>
<keyword evidence="4" id="KW-0862">Zinc</keyword>
<organism evidence="9 10">
    <name type="scientific">Cecembia calidifontis</name>
    <dbReference type="NCBI Taxonomy" id="1187080"/>
    <lineage>
        <taxon>Bacteria</taxon>
        <taxon>Pseudomonadati</taxon>
        <taxon>Bacteroidota</taxon>
        <taxon>Cytophagia</taxon>
        <taxon>Cytophagales</taxon>
        <taxon>Cyclobacteriaceae</taxon>
        <taxon>Cecembia</taxon>
    </lineage>
</organism>
<dbReference type="Gene3D" id="3.40.50.620">
    <property type="entry name" value="HUPs"/>
    <property type="match status" value="1"/>
</dbReference>
<keyword evidence="7" id="KW-0648">Protein biosynthesis</keyword>
<keyword evidence="10" id="KW-1185">Reference proteome</keyword>
<dbReference type="GO" id="GO:0005829">
    <property type="term" value="C:cytosol"/>
    <property type="evidence" value="ECO:0007669"/>
    <property type="project" value="TreeGrafter"/>
</dbReference>
<dbReference type="GO" id="GO:0005524">
    <property type="term" value="F:ATP binding"/>
    <property type="evidence" value="ECO:0007669"/>
    <property type="project" value="UniProtKB-KW"/>
</dbReference>
<evidence type="ECO:0000256" key="5">
    <source>
        <dbReference type="ARBA" id="ARBA00022840"/>
    </source>
</evidence>
<feature type="domain" description="Glutamyl/glutaminyl-tRNA synthetase class Ib catalytic" evidence="8">
    <location>
        <begin position="21"/>
        <end position="286"/>
    </location>
</feature>
<keyword evidence="1 7" id="KW-0436">Ligase</keyword>
<dbReference type="SUPFAM" id="SSF52374">
    <property type="entry name" value="Nucleotidylyl transferase"/>
    <property type="match status" value="1"/>
</dbReference>
<sequence length="305" mass="35367">MLIFHPKIMTSPNSDSLYTLTRLAPTPSGYLHLGNIYSFLLTFKIADHYKARILLRIDDMDRERVKQEYIQDIFDTLDFMELPYDLGPKNPKDFENMYSQKNRLPLYLDALETLKKSGNLFACNCSRTKILEMNPTGEYTGYCRNRKLAFNRKNMSWRFRVDAQEPISFKDIELGVKTERLPGILADFIVRRKDGLPAYQLTSLIDDLYFGVDLIIRGEDLLGSTLAQVYLSKHLPQNKFEGTGFFHHKLLKRDDGLKLSKSAGDTSVQFLRKSGKKKEDIFEMIGKWMGLEIPIRNLQDFLLLV</sequence>
<evidence type="ECO:0000256" key="6">
    <source>
        <dbReference type="ARBA" id="ARBA00023146"/>
    </source>
</evidence>
<dbReference type="PANTHER" id="PTHR43311">
    <property type="entry name" value="GLUTAMATE--TRNA LIGASE"/>
    <property type="match status" value="1"/>
</dbReference>
<evidence type="ECO:0000256" key="4">
    <source>
        <dbReference type="ARBA" id="ARBA00022833"/>
    </source>
</evidence>
<keyword evidence="6 7" id="KW-0030">Aminoacyl-tRNA synthetase</keyword>
<evidence type="ECO:0000256" key="7">
    <source>
        <dbReference type="RuleBase" id="RU363037"/>
    </source>
</evidence>
<reference evidence="9 10" key="1">
    <citation type="submission" date="2019-02" db="EMBL/GenBank/DDBJ databases">
        <title>Genomic Encyclopedia of Archaeal and Bacterial Type Strains, Phase II (KMG-II): from individual species to whole genera.</title>
        <authorList>
            <person name="Goeker M."/>
        </authorList>
    </citation>
    <scope>NUCLEOTIDE SEQUENCE [LARGE SCALE GENOMIC DNA]</scope>
    <source>
        <strain evidence="9 10">DSM 21411</strain>
    </source>
</reference>
<evidence type="ECO:0000313" key="10">
    <source>
        <dbReference type="Proteomes" id="UP000292209"/>
    </source>
</evidence>
<dbReference type="InterPro" id="IPR000924">
    <property type="entry name" value="Glu/Gln-tRNA-synth"/>
</dbReference>
<dbReference type="EMBL" id="SGXG01000001">
    <property type="protein sequence ID" value="RZS97709.1"/>
    <property type="molecule type" value="Genomic_DNA"/>
</dbReference>
<dbReference type="GO" id="GO:0006424">
    <property type="term" value="P:glutamyl-tRNA aminoacylation"/>
    <property type="evidence" value="ECO:0007669"/>
    <property type="project" value="TreeGrafter"/>
</dbReference>
<name>A0A4V2F6W2_9BACT</name>
<gene>
    <name evidence="9" type="ORF">BC751_3327</name>
</gene>
<dbReference type="AlphaFoldDB" id="A0A4V2F6W2"/>
<dbReference type="GO" id="GO:0004818">
    <property type="term" value="F:glutamate-tRNA ligase activity"/>
    <property type="evidence" value="ECO:0007669"/>
    <property type="project" value="TreeGrafter"/>
</dbReference>
<protein>
    <submittedName>
        <fullName evidence="9">Glutamyl-tRNA synthetase</fullName>
    </submittedName>
</protein>
<comment type="caution">
    <text evidence="9">The sequence shown here is derived from an EMBL/GenBank/DDBJ whole genome shotgun (WGS) entry which is preliminary data.</text>
</comment>
<keyword evidence="2" id="KW-0479">Metal-binding</keyword>
<dbReference type="Pfam" id="PF00749">
    <property type="entry name" value="tRNA-synt_1c"/>
    <property type="match status" value="1"/>
</dbReference>
<evidence type="ECO:0000259" key="8">
    <source>
        <dbReference type="Pfam" id="PF00749"/>
    </source>
</evidence>
<dbReference type="InterPro" id="IPR049940">
    <property type="entry name" value="GluQ/Sye"/>
</dbReference>
<dbReference type="InterPro" id="IPR020058">
    <property type="entry name" value="Glu/Gln-tRNA-synth_Ib_cat-dom"/>
</dbReference>
<evidence type="ECO:0000256" key="1">
    <source>
        <dbReference type="ARBA" id="ARBA00022598"/>
    </source>
</evidence>
<dbReference type="InterPro" id="IPR001412">
    <property type="entry name" value="aa-tRNA-synth_I_CS"/>
</dbReference>
<comment type="similarity">
    <text evidence="7">Belongs to the class-I aminoacyl-tRNA synthetase family.</text>
</comment>
<keyword evidence="5 7" id="KW-0067">ATP-binding</keyword>